<keyword evidence="2" id="KW-0812">Transmembrane</keyword>
<dbReference type="EMBL" id="JBIAZU010000010">
    <property type="protein sequence ID" value="MFF5297241.1"/>
    <property type="molecule type" value="Genomic_DNA"/>
</dbReference>
<sequence>MTIDQDTARFVQAALPWVTSIATTVLAAIAIIATRRNAKETVASQLSQRMWDKRADVYREILYWTQVQDPGRRPTSKGFKERSDGADGTLLLAFDTDSEEWHRFECGVEAYSSDDIYRLFMLWQSTLTAWAWQMTKAVIHQPPSEYHGKAERELAECYKTTHSARELLAEQIRAELRFEKRKPPRITIQAHRLFGVRRIEVNRDPVTLLAEQIERRIGTLTNKHSESEGAQADATTRPNPCAPSNEPQDPDAAGRHI</sequence>
<gene>
    <name evidence="3" type="ORF">ACFY35_48095</name>
</gene>
<feature type="transmembrane region" description="Helical" evidence="2">
    <location>
        <begin position="14"/>
        <end position="33"/>
    </location>
</feature>
<comment type="caution">
    <text evidence="3">The sequence shown here is derived from an EMBL/GenBank/DDBJ whole genome shotgun (WGS) entry which is preliminary data.</text>
</comment>
<accession>A0ABW6WYE7</accession>
<name>A0ABW6WYE7_9ACTN</name>
<keyword evidence="2" id="KW-0472">Membrane</keyword>
<organism evidence="3 4">
    <name type="scientific">Paractinoplanes globisporus</name>
    <dbReference type="NCBI Taxonomy" id="113565"/>
    <lineage>
        <taxon>Bacteria</taxon>
        <taxon>Bacillati</taxon>
        <taxon>Actinomycetota</taxon>
        <taxon>Actinomycetes</taxon>
        <taxon>Micromonosporales</taxon>
        <taxon>Micromonosporaceae</taxon>
        <taxon>Paractinoplanes</taxon>
    </lineage>
</organism>
<feature type="region of interest" description="Disordered" evidence="1">
    <location>
        <begin position="219"/>
        <end position="257"/>
    </location>
</feature>
<reference evidence="3 4" key="1">
    <citation type="submission" date="2024-10" db="EMBL/GenBank/DDBJ databases">
        <title>The Natural Products Discovery Center: Release of the First 8490 Sequenced Strains for Exploring Actinobacteria Biosynthetic Diversity.</title>
        <authorList>
            <person name="Kalkreuter E."/>
            <person name="Kautsar S.A."/>
            <person name="Yang D."/>
            <person name="Bader C.D."/>
            <person name="Teijaro C.N."/>
            <person name="Fluegel L."/>
            <person name="Davis C.M."/>
            <person name="Simpson J.R."/>
            <person name="Lauterbach L."/>
            <person name="Steele A.D."/>
            <person name="Gui C."/>
            <person name="Meng S."/>
            <person name="Li G."/>
            <person name="Viehrig K."/>
            <person name="Ye F."/>
            <person name="Su P."/>
            <person name="Kiefer A.F."/>
            <person name="Nichols A."/>
            <person name="Cepeda A.J."/>
            <person name="Yan W."/>
            <person name="Fan B."/>
            <person name="Jiang Y."/>
            <person name="Adhikari A."/>
            <person name="Zheng C.-J."/>
            <person name="Schuster L."/>
            <person name="Cowan T.M."/>
            <person name="Smanski M.J."/>
            <person name="Chevrette M.G."/>
            <person name="De Carvalho L.P.S."/>
            <person name="Shen B."/>
        </authorList>
    </citation>
    <scope>NUCLEOTIDE SEQUENCE [LARGE SCALE GENOMIC DNA]</scope>
    <source>
        <strain evidence="3 4">NPDC000087</strain>
    </source>
</reference>
<dbReference type="RefSeq" id="WP_157296372.1">
    <property type="nucleotide sequence ID" value="NZ_JBIAZU010000010.1"/>
</dbReference>
<keyword evidence="4" id="KW-1185">Reference proteome</keyword>
<evidence type="ECO:0000313" key="3">
    <source>
        <dbReference type="EMBL" id="MFF5297241.1"/>
    </source>
</evidence>
<evidence type="ECO:0000256" key="1">
    <source>
        <dbReference type="SAM" id="MobiDB-lite"/>
    </source>
</evidence>
<keyword evidence="2" id="KW-1133">Transmembrane helix</keyword>
<proteinExistence type="predicted"/>
<evidence type="ECO:0000313" key="4">
    <source>
        <dbReference type="Proteomes" id="UP001602245"/>
    </source>
</evidence>
<protein>
    <submittedName>
        <fullName evidence="3">Uncharacterized protein</fullName>
    </submittedName>
</protein>
<dbReference type="Proteomes" id="UP001602245">
    <property type="component" value="Unassembled WGS sequence"/>
</dbReference>
<evidence type="ECO:0000256" key="2">
    <source>
        <dbReference type="SAM" id="Phobius"/>
    </source>
</evidence>